<evidence type="ECO:0000256" key="6">
    <source>
        <dbReference type="SAM" id="MobiDB-lite"/>
    </source>
</evidence>
<dbReference type="PANTHER" id="PTHR23155">
    <property type="entry name" value="DISEASE RESISTANCE PROTEIN RP"/>
    <property type="match status" value="1"/>
</dbReference>
<dbReference type="InterPro" id="IPR041118">
    <property type="entry name" value="Rx_N"/>
</dbReference>
<evidence type="ECO:0000259" key="7">
    <source>
        <dbReference type="Pfam" id="PF18052"/>
    </source>
</evidence>
<dbReference type="Proteomes" id="UP001140206">
    <property type="component" value="Chromosome 3"/>
</dbReference>
<dbReference type="EMBL" id="JAMFTS010000003">
    <property type="protein sequence ID" value="KAJ4780630.1"/>
    <property type="molecule type" value="Genomic_DNA"/>
</dbReference>
<proteinExistence type="inferred from homology"/>
<keyword evidence="4" id="KW-0547">Nucleotide-binding</keyword>
<accession>A0AAV8EM83</accession>
<dbReference type="AlphaFoldDB" id="A0AAV8EM83"/>
<dbReference type="Gene3D" id="3.80.10.10">
    <property type="entry name" value="Ribonuclease Inhibitor"/>
    <property type="match status" value="1"/>
</dbReference>
<feature type="domain" description="Disease resistance R13L4/SHOC-2-like LRR" evidence="9">
    <location>
        <begin position="290"/>
        <end position="615"/>
    </location>
</feature>
<keyword evidence="2" id="KW-0433">Leucine-rich repeat</keyword>
<evidence type="ECO:0000256" key="1">
    <source>
        <dbReference type="ARBA" id="ARBA00008894"/>
    </source>
</evidence>
<evidence type="ECO:0000256" key="2">
    <source>
        <dbReference type="ARBA" id="ARBA00022614"/>
    </source>
</evidence>
<protein>
    <submittedName>
        <fullName evidence="10">NBS-LRR disease-resistance protein scn3r1</fullName>
    </submittedName>
</protein>
<dbReference type="Pfam" id="PF23598">
    <property type="entry name" value="LRR_14"/>
    <property type="match status" value="1"/>
</dbReference>
<evidence type="ECO:0000256" key="5">
    <source>
        <dbReference type="ARBA" id="ARBA00022821"/>
    </source>
</evidence>
<keyword evidence="11" id="KW-1185">Reference proteome</keyword>
<dbReference type="Pfam" id="PF23559">
    <property type="entry name" value="WHD_DRP"/>
    <property type="match status" value="1"/>
</dbReference>
<dbReference type="InterPro" id="IPR058922">
    <property type="entry name" value="WHD_DRP"/>
</dbReference>
<dbReference type="GO" id="GO:0098542">
    <property type="term" value="P:defense response to other organism"/>
    <property type="evidence" value="ECO:0007669"/>
    <property type="project" value="TreeGrafter"/>
</dbReference>
<dbReference type="PANTHER" id="PTHR23155:SF1185">
    <property type="entry name" value="DISEASE RESISTANCE RPP8-LIKE PROTEIN 3-RELATED"/>
    <property type="match status" value="1"/>
</dbReference>
<sequence>MAEAIALHVVRAGIRAGVNALAPMGKLGEDVERLRSERDLIWKAIRDADENHVIDQRQMMRWVKDCMDVMYQINDVVDDFHFERPKYSGDATELPKRLRFIDEMKIRIEEINERIQSIRRIGQETLGENIEESNTQPRDFSRPNAPAPSVYDRHDSGSERYYNLSFEMKLCFLYFGAFPEDFEIETRALLRIWIAEQLIPPVDGRTLEETAESFLKYFVERDMVIVNSIKYCRINDTLKSLAIQKSKEINFLVVCSKPDDWDRCKMAPRVAVHHSDGNVPMDNYASPNIVRSLLFFSKSSKIDCSIYRKLRVLANMRGEVELQRRTESPYMRGSPHLRYLQLNTVFKEKDFGKWVSGMLNLETLDLRLSMHDDLSNWIWNIDTLRHVLLSEYYGETEGPPTTFRDMFYCSQLRPKSQSANLESHRRSFNLQTITGVSWNNSWEKLGPPNMLEVRELGISIDRIPEGVDATIASLLDKLKHLEYLKIQGAVNSQIIPMDKFPFYENLKSLDLINDDYNSDYTLVLDDVMLPPNLTELELGFEFGSDPMPVLAKLRRLNTLRIRGARDFRNNPLTSIRCSAGWFKELEELVLESLRLKEWEIQKDAMPKLKRLNIRLCPLLIIPPELIHLDSLEYMTCIVIKTSLYFANRDAVRNIFEQRPHLQGGLREVFGDFIPFDSF</sequence>
<dbReference type="Gene3D" id="1.10.10.10">
    <property type="entry name" value="Winged helix-like DNA-binding domain superfamily/Winged helix DNA-binding domain"/>
    <property type="match status" value="1"/>
</dbReference>
<feature type="domain" description="Disease resistance protein winged helix" evidence="8">
    <location>
        <begin position="178"/>
        <end position="242"/>
    </location>
</feature>
<feature type="domain" description="Disease resistance N-terminal" evidence="7">
    <location>
        <begin position="25"/>
        <end position="86"/>
    </location>
</feature>
<evidence type="ECO:0000313" key="11">
    <source>
        <dbReference type="Proteomes" id="UP001140206"/>
    </source>
</evidence>
<dbReference type="InterPro" id="IPR044974">
    <property type="entry name" value="Disease_R_plants"/>
</dbReference>
<dbReference type="InterPro" id="IPR036388">
    <property type="entry name" value="WH-like_DNA-bd_sf"/>
</dbReference>
<dbReference type="Gene3D" id="1.20.5.4130">
    <property type="match status" value="1"/>
</dbReference>
<keyword evidence="5" id="KW-0611">Plant defense</keyword>
<keyword evidence="3" id="KW-0677">Repeat</keyword>
<dbReference type="Pfam" id="PF18052">
    <property type="entry name" value="Rx_N"/>
    <property type="match status" value="1"/>
</dbReference>
<organism evidence="10 11">
    <name type="scientific">Rhynchospora pubera</name>
    <dbReference type="NCBI Taxonomy" id="906938"/>
    <lineage>
        <taxon>Eukaryota</taxon>
        <taxon>Viridiplantae</taxon>
        <taxon>Streptophyta</taxon>
        <taxon>Embryophyta</taxon>
        <taxon>Tracheophyta</taxon>
        <taxon>Spermatophyta</taxon>
        <taxon>Magnoliopsida</taxon>
        <taxon>Liliopsida</taxon>
        <taxon>Poales</taxon>
        <taxon>Cyperaceae</taxon>
        <taxon>Cyperoideae</taxon>
        <taxon>Rhynchosporeae</taxon>
        <taxon>Rhynchospora</taxon>
    </lineage>
</organism>
<evidence type="ECO:0000256" key="3">
    <source>
        <dbReference type="ARBA" id="ARBA00022737"/>
    </source>
</evidence>
<gene>
    <name evidence="10" type="ORF">LUZ62_064887</name>
</gene>
<evidence type="ECO:0000259" key="8">
    <source>
        <dbReference type="Pfam" id="PF23559"/>
    </source>
</evidence>
<reference evidence="10" key="1">
    <citation type="submission" date="2022-08" db="EMBL/GenBank/DDBJ databases">
        <authorList>
            <person name="Marques A."/>
        </authorList>
    </citation>
    <scope>NUCLEOTIDE SEQUENCE</scope>
    <source>
        <strain evidence="10">RhyPub2mFocal</strain>
        <tissue evidence="10">Leaves</tissue>
    </source>
</reference>
<dbReference type="GO" id="GO:0000166">
    <property type="term" value="F:nucleotide binding"/>
    <property type="evidence" value="ECO:0007669"/>
    <property type="project" value="UniProtKB-KW"/>
</dbReference>
<evidence type="ECO:0000259" key="9">
    <source>
        <dbReference type="Pfam" id="PF23598"/>
    </source>
</evidence>
<dbReference type="SUPFAM" id="SSF52058">
    <property type="entry name" value="L domain-like"/>
    <property type="match status" value="1"/>
</dbReference>
<dbReference type="InterPro" id="IPR032675">
    <property type="entry name" value="LRR_dom_sf"/>
</dbReference>
<comment type="caution">
    <text evidence="10">The sequence shown here is derived from an EMBL/GenBank/DDBJ whole genome shotgun (WGS) entry which is preliminary data.</text>
</comment>
<dbReference type="InterPro" id="IPR055414">
    <property type="entry name" value="LRR_R13L4/SHOC2-like"/>
</dbReference>
<evidence type="ECO:0000313" key="10">
    <source>
        <dbReference type="EMBL" id="KAJ4780630.1"/>
    </source>
</evidence>
<feature type="region of interest" description="Disordered" evidence="6">
    <location>
        <begin position="127"/>
        <end position="154"/>
    </location>
</feature>
<name>A0AAV8EM83_9POAL</name>
<comment type="similarity">
    <text evidence="1">Belongs to the disease resistance NB-LRR family.</text>
</comment>
<evidence type="ECO:0000256" key="4">
    <source>
        <dbReference type="ARBA" id="ARBA00022741"/>
    </source>
</evidence>